<reference evidence="1" key="2">
    <citation type="submission" date="2020-11" db="EMBL/GenBank/DDBJ databases">
        <authorList>
            <person name="McCartney M.A."/>
            <person name="Auch B."/>
            <person name="Kono T."/>
            <person name="Mallez S."/>
            <person name="Becker A."/>
            <person name="Gohl D.M."/>
            <person name="Silverstein K.A.T."/>
            <person name="Koren S."/>
            <person name="Bechman K.B."/>
            <person name="Herman A."/>
            <person name="Abrahante J.E."/>
            <person name="Garbe J."/>
        </authorList>
    </citation>
    <scope>NUCLEOTIDE SEQUENCE</scope>
    <source>
        <strain evidence="1">Duluth1</strain>
        <tissue evidence="1">Whole animal</tissue>
    </source>
</reference>
<evidence type="ECO:0000313" key="1">
    <source>
        <dbReference type="EMBL" id="KAH3837746.1"/>
    </source>
</evidence>
<comment type="caution">
    <text evidence="1">The sequence shown here is derived from an EMBL/GenBank/DDBJ whole genome shotgun (WGS) entry which is preliminary data.</text>
</comment>
<gene>
    <name evidence="1" type="ORF">DPMN_111147</name>
</gene>
<accession>A0A9D4KEI9</accession>
<dbReference type="EMBL" id="JAIWYP010000004">
    <property type="protein sequence ID" value="KAH3837746.1"/>
    <property type="molecule type" value="Genomic_DNA"/>
</dbReference>
<proteinExistence type="predicted"/>
<reference evidence="1" key="1">
    <citation type="journal article" date="2019" name="bioRxiv">
        <title>The Genome of the Zebra Mussel, Dreissena polymorpha: A Resource for Invasive Species Research.</title>
        <authorList>
            <person name="McCartney M.A."/>
            <person name="Auch B."/>
            <person name="Kono T."/>
            <person name="Mallez S."/>
            <person name="Zhang Y."/>
            <person name="Obille A."/>
            <person name="Becker A."/>
            <person name="Abrahante J.E."/>
            <person name="Garbe J."/>
            <person name="Badalamenti J.P."/>
            <person name="Herman A."/>
            <person name="Mangelson H."/>
            <person name="Liachko I."/>
            <person name="Sullivan S."/>
            <person name="Sone E.D."/>
            <person name="Koren S."/>
            <person name="Silverstein K.A.T."/>
            <person name="Beckman K.B."/>
            <person name="Gohl D.M."/>
        </authorList>
    </citation>
    <scope>NUCLEOTIDE SEQUENCE</scope>
    <source>
        <strain evidence="1">Duluth1</strain>
        <tissue evidence="1">Whole animal</tissue>
    </source>
</reference>
<name>A0A9D4KEI9_DREPO</name>
<keyword evidence="2" id="KW-1185">Reference proteome</keyword>
<evidence type="ECO:0000313" key="2">
    <source>
        <dbReference type="Proteomes" id="UP000828390"/>
    </source>
</evidence>
<dbReference type="AlphaFoldDB" id="A0A9D4KEI9"/>
<dbReference type="Proteomes" id="UP000828390">
    <property type="component" value="Unassembled WGS sequence"/>
</dbReference>
<organism evidence="1 2">
    <name type="scientific">Dreissena polymorpha</name>
    <name type="common">Zebra mussel</name>
    <name type="synonym">Mytilus polymorpha</name>
    <dbReference type="NCBI Taxonomy" id="45954"/>
    <lineage>
        <taxon>Eukaryota</taxon>
        <taxon>Metazoa</taxon>
        <taxon>Spiralia</taxon>
        <taxon>Lophotrochozoa</taxon>
        <taxon>Mollusca</taxon>
        <taxon>Bivalvia</taxon>
        <taxon>Autobranchia</taxon>
        <taxon>Heteroconchia</taxon>
        <taxon>Euheterodonta</taxon>
        <taxon>Imparidentia</taxon>
        <taxon>Neoheterodontei</taxon>
        <taxon>Myida</taxon>
        <taxon>Dreissenoidea</taxon>
        <taxon>Dreissenidae</taxon>
        <taxon>Dreissena</taxon>
    </lineage>
</organism>
<protein>
    <submittedName>
        <fullName evidence="1">Uncharacterized protein</fullName>
    </submittedName>
</protein>
<sequence length="73" mass="8588">MLLAIWCWLRRKGPRRTSEVQCCSSSVAPSFRSPTSCRDSHSQARRNWSCFQTWIKLWSMKCPKNWLVQLQAA</sequence>